<proteinExistence type="predicted"/>
<protein>
    <submittedName>
        <fullName evidence="1">Uncharacterized protein</fullName>
    </submittedName>
</protein>
<sequence>MIIKKSMNCFNPITFRAYAYEKLKQEHMT</sequence>
<evidence type="ECO:0000313" key="1">
    <source>
        <dbReference type="EMBL" id="JAD61342.1"/>
    </source>
</evidence>
<reference evidence="1" key="1">
    <citation type="submission" date="2014-09" db="EMBL/GenBank/DDBJ databases">
        <authorList>
            <person name="Magalhaes I.L.F."/>
            <person name="Oliveira U."/>
            <person name="Santos F.R."/>
            <person name="Vidigal T.H.D.A."/>
            <person name="Brescovit A.D."/>
            <person name="Santos A.J."/>
        </authorList>
    </citation>
    <scope>NUCLEOTIDE SEQUENCE</scope>
    <source>
        <tissue evidence="1">Shoot tissue taken approximately 20 cm above the soil surface</tissue>
    </source>
</reference>
<dbReference type="AlphaFoldDB" id="A0A0A9BPZ1"/>
<dbReference type="EMBL" id="GBRH01236553">
    <property type="protein sequence ID" value="JAD61342.1"/>
    <property type="molecule type" value="Transcribed_RNA"/>
</dbReference>
<name>A0A0A9BPZ1_ARUDO</name>
<organism evidence="1">
    <name type="scientific">Arundo donax</name>
    <name type="common">Giant reed</name>
    <name type="synonym">Donax arundinaceus</name>
    <dbReference type="NCBI Taxonomy" id="35708"/>
    <lineage>
        <taxon>Eukaryota</taxon>
        <taxon>Viridiplantae</taxon>
        <taxon>Streptophyta</taxon>
        <taxon>Embryophyta</taxon>
        <taxon>Tracheophyta</taxon>
        <taxon>Spermatophyta</taxon>
        <taxon>Magnoliopsida</taxon>
        <taxon>Liliopsida</taxon>
        <taxon>Poales</taxon>
        <taxon>Poaceae</taxon>
        <taxon>PACMAD clade</taxon>
        <taxon>Arundinoideae</taxon>
        <taxon>Arundineae</taxon>
        <taxon>Arundo</taxon>
    </lineage>
</organism>
<accession>A0A0A9BPZ1</accession>
<reference evidence="1" key="2">
    <citation type="journal article" date="2015" name="Data Brief">
        <title>Shoot transcriptome of the giant reed, Arundo donax.</title>
        <authorList>
            <person name="Barrero R.A."/>
            <person name="Guerrero F.D."/>
            <person name="Moolhuijzen P."/>
            <person name="Goolsby J.A."/>
            <person name="Tidwell J."/>
            <person name="Bellgard S.E."/>
            <person name="Bellgard M.I."/>
        </authorList>
    </citation>
    <scope>NUCLEOTIDE SEQUENCE</scope>
    <source>
        <tissue evidence="1">Shoot tissue taken approximately 20 cm above the soil surface</tissue>
    </source>
</reference>